<evidence type="ECO:0000259" key="5">
    <source>
        <dbReference type="Pfam" id="PF00149"/>
    </source>
</evidence>
<evidence type="ECO:0000313" key="6">
    <source>
        <dbReference type="EMBL" id="CEG21525.1"/>
    </source>
</evidence>
<dbReference type="PANTHER" id="PTHR42988:SF2">
    <property type="entry name" value="CYCLIC NUCLEOTIDE PHOSPHODIESTERASE CBUA0032-RELATED"/>
    <property type="match status" value="1"/>
</dbReference>
<dbReference type="GO" id="GO:0046872">
    <property type="term" value="F:metal ion binding"/>
    <property type="evidence" value="ECO:0007669"/>
    <property type="project" value="UniProtKB-KW"/>
</dbReference>
<sequence>MKIAVIGDLHYPALDEEYEFIEEDRKIFYENFLERFFSIPADLYVSIGDLTNFGLKEELVQVYDMINRHGKPFIHVLGNHDVYAQTREKVLSLTGQQRYHSITLESAVLAFLDTAKEQDFEDWGGTLDAEQIDWLGNVIEKSGNLPLLVFAHHPVHATTANSEKDKLCISSDIPVWELLNKKQGSGLYVNGHNHFNSIAERSQWNFVQLAAVLDEQAVRIIEVTDSQISIDSVDLYDPDLYTRAQYIGNAISHFGLNPHQLGTEKDVRHTIVLLPEKETAEKI</sequence>
<evidence type="ECO:0000256" key="3">
    <source>
        <dbReference type="ARBA" id="ARBA00023004"/>
    </source>
</evidence>
<gene>
    <name evidence="6" type="ORF">BN1080_00436</name>
</gene>
<dbReference type="InterPro" id="IPR004843">
    <property type="entry name" value="Calcineurin-like_PHP"/>
</dbReference>
<protein>
    <submittedName>
        <fullName evidence="6">Calcineurin-like phosphoesterase</fullName>
    </submittedName>
</protein>
<keyword evidence="2" id="KW-0378">Hydrolase</keyword>
<comment type="similarity">
    <text evidence="4">Belongs to the cyclic nucleotide phosphodiesterase class-III family.</text>
</comment>
<name>A0A098EI99_9BACL</name>
<evidence type="ECO:0000256" key="1">
    <source>
        <dbReference type="ARBA" id="ARBA00022723"/>
    </source>
</evidence>
<dbReference type="SUPFAM" id="SSF56300">
    <property type="entry name" value="Metallo-dependent phosphatases"/>
    <property type="match status" value="1"/>
</dbReference>
<keyword evidence="7" id="KW-1185">Reference proteome</keyword>
<proteinExistence type="inferred from homology"/>
<dbReference type="AlphaFoldDB" id="A0A098EI99"/>
<dbReference type="EMBL" id="CCXS01000001">
    <property type="protein sequence ID" value="CEG21525.1"/>
    <property type="molecule type" value="Genomic_DNA"/>
</dbReference>
<dbReference type="Pfam" id="PF00149">
    <property type="entry name" value="Metallophos"/>
    <property type="match status" value="1"/>
</dbReference>
<dbReference type="Proteomes" id="UP000043699">
    <property type="component" value="Unassembled WGS sequence"/>
</dbReference>
<dbReference type="Gene3D" id="3.60.21.10">
    <property type="match status" value="1"/>
</dbReference>
<evidence type="ECO:0000256" key="4">
    <source>
        <dbReference type="ARBA" id="ARBA00025742"/>
    </source>
</evidence>
<organism evidence="6 7">
    <name type="scientific">Planococcus massiliensis</name>
    <dbReference type="NCBI Taxonomy" id="1499687"/>
    <lineage>
        <taxon>Bacteria</taxon>
        <taxon>Bacillati</taxon>
        <taxon>Bacillota</taxon>
        <taxon>Bacilli</taxon>
        <taxon>Bacillales</taxon>
        <taxon>Caryophanaceae</taxon>
        <taxon>Planococcus</taxon>
    </lineage>
</organism>
<dbReference type="PANTHER" id="PTHR42988">
    <property type="entry name" value="PHOSPHOHYDROLASE"/>
    <property type="match status" value="1"/>
</dbReference>
<keyword evidence="3" id="KW-0408">Iron</keyword>
<dbReference type="RefSeq" id="WP_052650085.1">
    <property type="nucleotide sequence ID" value="NZ_CCXS01000001.1"/>
</dbReference>
<reference evidence="6 7" key="1">
    <citation type="submission" date="2014-09" db="EMBL/GenBank/DDBJ databases">
        <authorList>
            <person name="Urmite Genomes Urmite Genomes"/>
        </authorList>
    </citation>
    <scope>NUCLEOTIDE SEQUENCE [LARGE SCALE GENOMIC DNA]</scope>
    <source>
        <strain evidence="6 7">ES2</strain>
    </source>
</reference>
<dbReference type="InterPro" id="IPR029052">
    <property type="entry name" value="Metallo-depent_PP-like"/>
</dbReference>
<accession>A0A098EI99</accession>
<evidence type="ECO:0000313" key="7">
    <source>
        <dbReference type="Proteomes" id="UP000043699"/>
    </source>
</evidence>
<dbReference type="InterPro" id="IPR050884">
    <property type="entry name" value="CNP_phosphodiesterase-III"/>
</dbReference>
<feature type="domain" description="Calcineurin-like phosphoesterase" evidence="5">
    <location>
        <begin position="1"/>
        <end position="194"/>
    </location>
</feature>
<evidence type="ECO:0000256" key="2">
    <source>
        <dbReference type="ARBA" id="ARBA00022801"/>
    </source>
</evidence>
<dbReference type="GO" id="GO:0016787">
    <property type="term" value="F:hydrolase activity"/>
    <property type="evidence" value="ECO:0007669"/>
    <property type="project" value="UniProtKB-KW"/>
</dbReference>
<dbReference type="STRING" id="1499687.BN1080_00436"/>
<dbReference type="OrthoDB" id="1645838at2"/>
<keyword evidence="1" id="KW-0479">Metal-binding</keyword>